<keyword evidence="2" id="KW-0472">Membrane</keyword>
<dbReference type="VEuPathDB" id="TriTrypDB:Tc_MARK_5498"/>
<name>A0A2V2VPB8_TRYCR</name>
<dbReference type="VEuPathDB" id="TriTrypDB:C3747_242g13"/>
<evidence type="ECO:0000313" key="3">
    <source>
        <dbReference type="EMBL" id="PWU97576.1"/>
    </source>
</evidence>
<keyword evidence="1" id="KW-0175">Coiled coil</keyword>
<evidence type="ECO:0000313" key="4">
    <source>
        <dbReference type="Proteomes" id="UP000246078"/>
    </source>
</evidence>
<dbReference type="VEuPathDB" id="TriTrypDB:TcBrA4_0063770"/>
<dbReference type="VEuPathDB" id="TriTrypDB:TcYC6_0067660"/>
<dbReference type="VEuPathDB" id="TriTrypDB:BCY84_13887"/>
<dbReference type="AlphaFoldDB" id="A0A2V2VPB8"/>
<evidence type="ECO:0000256" key="2">
    <source>
        <dbReference type="SAM" id="Phobius"/>
    </source>
</evidence>
<dbReference type="Proteomes" id="UP000246078">
    <property type="component" value="Unassembled WGS sequence"/>
</dbReference>
<organism evidence="3 4">
    <name type="scientific">Trypanosoma cruzi</name>
    <dbReference type="NCBI Taxonomy" id="5693"/>
    <lineage>
        <taxon>Eukaryota</taxon>
        <taxon>Discoba</taxon>
        <taxon>Euglenozoa</taxon>
        <taxon>Kinetoplastea</taxon>
        <taxon>Metakinetoplastina</taxon>
        <taxon>Trypanosomatida</taxon>
        <taxon>Trypanosomatidae</taxon>
        <taxon>Trypanosoma</taxon>
        <taxon>Schizotrypanum</taxon>
    </lineage>
</organism>
<dbReference type="VEuPathDB" id="TriTrypDB:C4B63_233g6"/>
<dbReference type="VEuPathDB" id="TriTrypDB:TcG_05434"/>
<dbReference type="EMBL" id="PRFC01000242">
    <property type="protein sequence ID" value="PWU97576.1"/>
    <property type="molecule type" value="Genomic_DNA"/>
</dbReference>
<evidence type="ECO:0000256" key="1">
    <source>
        <dbReference type="SAM" id="Coils"/>
    </source>
</evidence>
<sequence length="209" mass="23876">MNLTSSFLMGGQPDVHRYAQATFHEGTHRQAPGDSTPWRDVSSPLNRLRGWWLAPAAKGSMIAAWSVTIVLGAYCFFIQQDAKGTYLLNNVLLRTLHEETLRADANQERASELRELMKKRNVQEEIRNEEHLKAVKGFEEYDKTMKKGIINHELGLSRERARADAVHERNRELVSELLGVRQELTRVKKENKTLSAELANLQKISRSLV</sequence>
<dbReference type="OrthoDB" id="269645at2759"/>
<dbReference type="SMR" id="A0A2V2VPB8"/>
<reference evidence="3 4" key="1">
    <citation type="journal article" date="2018" name="Microb. Genom.">
        <title>Expanding an expanded genome: long-read sequencing of Trypanosoma cruzi.</title>
        <authorList>
            <person name="Berna L."/>
            <person name="Rodriguez M."/>
            <person name="Chiribao M.L."/>
            <person name="Parodi-Talice A."/>
            <person name="Pita S."/>
            <person name="Rijo G."/>
            <person name="Alvarez-Valin F."/>
            <person name="Robello C."/>
        </authorList>
    </citation>
    <scope>NUCLEOTIDE SEQUENCE [LARGE SCALE GENOMIC DNA]</scope>
    <source>
        <strain evidence="3 4">TCC</strain>
    </source>
</reference>
<dbReference type="VEuPathDB" id="TriTrypDB:TcCL_ESM00228"/>
<dbReference type="VEuPathDB" id="TriTrypDB:TcCLB.509671.172"/>
<proteinExistence type="predicted"/>
<protein>
    <submittedName>
        <fullName evidence="3">Uncharacterized protein</fullName>
    </submittedName>
</protein>
<keyword evidence="2" id="KW-1133">Transmembrane helix</keyword>
<feature type="coiled-coil region" evidence="1">
    <location>
        <begin position="177"/>
        <end position="204"/>
    </location>
</feature>
<dbReference type="VEuPathDB" id="TriTrypDB:TcCLB.510763.50"/>
<comment type="caution">
    <text evidence="3">The sequence shown here is derived from an EMBL/GenBank/DDBJ whole genome shotgun (WGS) entry which is preliminary data.</text>
</comment>
<feature type="transmembrane region" description="Helical" evidence="2">
    <location>
        <begin position="52"/>
        <end position="77"/>
    </location>
</feature>
<accession>A0A2V2VPB8</accession>
<dbReference type="VEuPathDB" id="TriTrypDB:ECC02_008408"/>
<gene>
    <name evidence="3" type="ORF">C3747_242g13</name>
</gene>
<keyword evidence="2" id="KW-0812">Transmembrane</keyword>